<dbReference type="InterPro" id="IPR023319">
    <property type="entry name" value="Tex-like_HTH_dom_sf"/>
</dbReference>
<dbReference type="AlphaFoldDB" id="A0A8D8VPS1"/>
<feature type="compositionally biased region" description="Acidic residues" evidence="2">
    <location>
        <begin position="279"/>
        <end position="288"/>
    </location>
</feature>
<sequence>MNNNFGNQSNWSYNNYQNRPNFNSNRPNYGPSQSNWSNHNNENRGFNYNNRGFRPNFNHHSSNMSRFNTYNNQNKSGFSANHRNYNMNTNHDWNNSEGQYNQNHCNDNQPNNRHDSRDNFNSRNNFNSHRSNNYRDYPPDSKVNSNTFEKLAPAKLPIENKQETNCSWEKNIKSESSYESNHYKNTEVKMESKSDSSTCHVKKEFGYDEDIKRKVQETVSKSRVKSVNVKVKTENTDVQVKSEPVEVSGDEHSKCEDVKPSRPVRASKRTKIVKPLTVDSEDDSETEQEIVKKPVGRTRKRKIESSDDEYAPEDQTTSVVKKSTRSTKSVKNVSKKVKAEVGVSDGDALQMSSKEKPVRKPRVTKKVQVQDTASTNANENLGTNKSTTKTTKRPVKRKVKTENEAQLSDGDDMNTALEEKKAPKLKVATKRKLKASTEAGEEDQNNEVSAKKTRKIVPNETYWRDEELLAEMCSCEKYVAWNFIKLINSDNTIPFIARYRKEMVQNYEAEKLREMKQAYENIVEIHQKAENIISKIEKLKKMTPELKKSIYCCKSLEELDLIYSPYKVGSKGTKAEKAKKLGLEEPALAVLNGDYDGNLERYVDASKAELSNAMKVKEGIQHIIADIIAKDTGVLETLQGLLKSTRVQFESTKTKQAETIENFDKYETYFSYSCDIKFVKPHAVLAINRGESHKVLSVNVKLNDWLQNKLFDFCKKKWCSFGVSSASRSHIFHESFDDSFKRLIKPFIVRSIRSQLNQTAEIASIQVFASNLKQLLLVPPMHGAVLMAIDPGYSHGCKVAVIDTNGNVLVTDTLYIKFNKNKDTHSNSSGKDINALKLRDMILRHSCELVAIGNGTACRETETYMSELIQSQWFEPLNVCYTIISEQGASIYSCSAEAKKEFPDLDPNVVSAISLARRLQDPLSELVKIEPKHMGVGMYQHDVPEKQLTATLNEVVSECVSFVGVDINCASQPMLRRLAGLTDATAANIIKHRTENGAFQCREDLKKVKGIGEKRFEQCAGFVRISYTEQTKGKHNPLDSTWVHPEAYDTARKFARNAGVNLSDLGKERFVSSIKAYIGSRTVDSWAEEYATSPTTMGLIIEAFLLPRDFDLRSKLSKPLFKQGIQSLDDISTGTLLTGKVTNVTHFGCFVDTGLEREGLIHSSKMNGVPIKLNDKVNVRVIDVDKGRKRVALELIEVLA</sequence>
<dbReference type="InterPro" id="IPR018974">
    <property type="entry name" value="Tex-like_N"/>
</dbReference>
<dbReference type="InterPro" id="IPR055179">
    <property type="entry name" value="Tex-like_central_region"/>
</dbReference>
<feature type="domain" description="S1 motif" evidence="3">
    <location>
        <begin position="1134"/>
        <end position="1196"/>
    </location>
</feature>
<feature type="compositionally biased region" description="Polar residues" evidence="2">
    <location>
        <begin position="59"/>
        <end position="100"/>
    </location>
</feature>
<dbReference type="Pfam" id="PF17674">
    <property type="entry name" value="HHH_9"/>
    <property type="match status" value="1"/>
</dbReference>
<accession>A0A8D8VPS1</accession>
<dbReference type="FunFam" id="3.30.420.140:FF:000001">
    <property type="entry name" value="RNA-binding transcriptional accessory protein"/>
    <property type="match status" value="1"/>
</dbReference>
<dbReference type="InterPro" id="IPR050437">
    <property type="entry name" value="Ribos_protein_bS1-like"/>
</dbReference>
<dbReference type="SUPFAM" id="SSF53098">
    <property type="entry name" value="Ribonuclease H-like"/>
    <property type="match status" value="1"/>
</dbReference>
<dbReference type="GO" id="GO:0006139">
    <property type="term" value="P:nucleobase-containing compound metabolic process"/>
    <property type="evidence" value="ECO:0007669"/>
    <property type="project" value="InterPro"/>
</dbReference>
<organism evidence="4">
    <name type="scientific">Cacopsylla melanoneura</name>
    <dbReference type="NCBI Taxonomy" id="428564"/>
    <lineage>
        <taxon>Eukaryota</taxon>
        <taxon>Metazoa</taxon>
        <taxon>Ecdysozoa</taxon>
        <taxon>Arthropoda</taxon>
        <taxon>Hexapoda</taxon>
        <taxon>Insecta</taxon>
        <taxon>Pterygota</taxon>
        <taxon>Neoptera</taxon>
        <taxon>Paraneoptera</taxon>
        <taxon>Hemiptera</taxon>
        <taxon>Sternorrhyncha</taxon>
        <taxon>Psylloidea</taxon>
        <taxon>Psyllidae</taxon>
        <taxon>Psyllinae</taxon>
        <taxon>Cacopsylla</taxon>
    </lineage>
</organism>
<keyword evidence="1" id="KW-0175">Coiled coil</keyword>
<dbReference type="EMBL" id="HBUF01072514">
    <property type="protein sequence ID" value="CAG6630078.1"/>
    <property type="molecule type" value="Transcribed_RNA"/>
</dbReference>
<dbReference type="Gene3D" id="2.40.50.140">
    <property type="entry name" value="Nucleic acid-binding proteins"/>
    <property type="match status" value="1"/>
</dbReference>
<dbReference type="InterPro" id="IPR012340">
    <property type="entry name" value="NA-bd_OB-fold"/>
</dbReference>
<dbReference type="InterPro" id="IPR041692">
    <property type="entry name" value="HHH_9"/>
</dbReference>
<dbReference type="InterPro" id="IPR003029">
    <property type="entry name" value="S1_domain"/>
</dbReference>
<feature type="compositionally biased region" description="Low complexity" evidence="2">
    <location>
        <begin position="316"/>
        <end position="332"/>
    </location>
</feature>
<proteinExistence type="predicted"/>
<evidence type="ECO:0000256" key="1">
    <source>
        <dbReference type="SAM" id="Coils"/>
    </source>
</evidence>
<feature type="compositionally biased region" description="Low complexity" evidence="2">
    <location>
        <begin position="38"/>
        <end position="58"/>
    </location>
</feature>
<dbReference type="InterPro" id="IPR023323">
    <property type="entry name" value="Tex-like_dom_sf"/>
</dbReference>
<feature type="coiled-coil region" evidence="1">
    <location>
        <begin position="509"/>
        <end position="542"/>
    </location>
</feature>
<dbReference type="InterPro" id="IPR012337">
    <property type="entry name" value="RNaseH-like_sf"/>
</dbReference>
<dbReference type="Gene3D" id="3.30.420.140">
    <property type="entry name" value="YqgF/RNase H-like domain"/>
    <property type="match status" value="1"/>
</dbReference>
<dbReference type="Gene3D" id="1.10.150.310">
    <property type="entry name" value="Tex RuvX-like domain-like"/>
    <property type="match status" value="1"/>
</dbReference>
<feature type="compositionally biased region" description="Basic residues" evidence="2">
    <location>
        <begin position="423"/>
        <end position="434"/>
    </location>
</feature>
<dbReference type="SUPFAM" id="SSF50249">
    <property type="entry name" value="Nucleic acid-binding proteins"/>
    <property type="match status" value="1"/>
</dbReference>
<dbReference type="PANTHER" id="PTHR10724">
    <property type="entry name" value="30S RIBOSOMAL PROTEIN S1"/>
    <property type="match status" value="1"/>
</dbReference>
<dbReference type="GO" id="GO:0003735">
    <property type="term" value="F:structural constituent of ribosome"/>
    <property type="evidence" value="ECO:0007669"/>
    <property type="project" value="TreeGrafter"/>
</dbReference>
<feature type="region of interest" description="Disordered" evidence="2">
    <location>
        <begin position="1"/>
        <end position="145"/>
    </location>
</feature>
<name>A0A8D8VPS1_9HEMI</name>
<dbReference type="GO" id="GO:0006412">
    <property type="term" value="P:translation"/>
    <property type="evidence" value="ECO:0007669"/>
    <property type="project" value="TreeGrafter"/>
</dbReference>
<dbReference type="Pfam" id="PF22706">
    <property type="entry name" value="Tex_central_region"/>
    <property type="match status" value="1"/>
</dbReference>
<feature type="compositionally biased region" description="Low complexity" evidence="2">
    <location>
        <begin position="121"/>
        <end position="131"/>
    </location>
</feature>
<dbReference type="InterPro" id="IPR032639">
    <property type="entry name" value="Tex_YqgF"/>
</dbReference>
<dbReference type="Gene3D" id="1.10.3500.10">
    <property type="entry name" value="Tex N-terminal region-like"/>
    <property type="match status" value="1"/>
</dbReference>
<feature type="compositionally biased region" description="Low complexity" evidence="2">
    <location>
        <begin position="101"/>
        <end position="111"/>
    </location>
</feature>
<feature type="compositionally biased region" description="Basic residues" evidence="2">
    <location>
        <begin position="390"/>
        <end position="399"/>
    </location>
</feature>
<dbReference type="InterPro" id="IPR010994">
    <property type="entry name" value="RuvA_2-like"/>
</dbReference>
<dbReference type="SMART" id="SM00316">
    <property type="entry name" value="S1"/>
    <property type="match status" value="1"/>
</dbReference>
<feature type="compositionally biased region" description="Low complexity" evidence="2">
    <location>
        <begin position="7"/>
        <end position="18"/>
    </location>
</feature>
<dbReference type="Pfam" id="PF00575">
    <property type="entry name" value="S1"/>
    <property type="match status" value="1"/>
</dbReference>
<protein>
    <submittedName>
        <fullName evidence="4">S1 RNA-binding domain-containing protein 1</fullName>
    </submittedName>
</protein>
<dbReference type="PROSITE" id="PS50126">
    <property type="entry name" value="S1"/>
    <property type="match status" value="1"/>
</dbReference>
<dbReference type="PANTHER" id="PTHR10724:SF10">
    <property type="entry name" value="S1 RNA-BINDING DOMAIN-CONTAINING PROTEIN 1"/>
    <property type="match status" value="1"/>
</dbReference>
<dbReference type="InterPro" id="IPR006641">
    <property type="entry name" value="YqgF/RNaseH-like_dom"/>
</dbReference>
<feature type="region of interest" description="Disordered" evidence="2">
    <location>
        <begin position="240"/>
        <end position="452"/>
    </location>
</feature>
<dbReference type="Pfam" id="PF09371">
    <property type="entry name" value="Tex_N"/>
    <property type="match status" value="1"/>
</dbReference>
<feature type="compositionally biased region" description="Polar residues" evidence="2">
    <location>
        <begin position="371"/>
        <end position="386"/>
    </location>
</feature>
<dbReference type="GO" id="GO:0003729">
    <property type="term" value="F:mRNA binding"/>
    <property type="evidence" value="ECO:0007669"/>
    <property type="project" value="TreeGrafter"/>
</dbReference>
<feature type="compositionally biased region" description="Basic and acidic residues" evidence="2">
    <location>
        <begin position="249"/>
        <end position="260"/>
    </location>
</feature>
<evidence type="ECO:0000259" key="3">
    <source>
        <dbReference type="PROSITE" id="PS50126"/>
    </source>
</evidence>
<dbReference type="Pfam" id="PF16921">
    <property type="entry name" value="Tex_YqgF"/>
    <property type="match status" value="1"/>
</dbReference>
<dbReference type="FunFam" id="1.10.10.650:FF:000001">
    <property type="entry name" value="S1 RNA-binding domain 1"/>
    <property type="match status" value="1"/>
</dbReference>
<dbReference type="SMART" id="SM00732">
    <property type="entry name" value="YqgFc"/>
    <property type="match status" value="1"/>
</dbReference>
<dbReference type="SUPFAM" id="SSF47781">
    <property type="entry name" value="RuvA domain 2-like"/>
    <property type="match status" value="2"/>
</dbReference>
<dbReference type="SUPFAM" id="SSF158832">
    <property type="entry name" value="Tex N-terminal region-like"/>
    <property type="match status" value="1"/>
</dbReference>
<evidence type="ECO:0000256" key="2">
    <source>
        <dbReference type="SAM" id="MobiDB-lite"/>
    </source>
</evidence>
<dbReference type="InterPro" id="IPR037027">
    <property type="entry name" value="YqgF/RNaseH-like_dom_sf"/>
</dbReference>
<feature type="compositionally biased region" description="Polar residues" evidence="2">
    <location>
        <begin position="19"/>
        <end position="37"/>
    </location>
</feature>
<dbReference type="Pfam" id="PF12836">
    <property type="entry name" value="HHH_3"/>
    <property type="match status" value="1"/>
</dbReference>
<reference evidence="4" key="1">
    <citation type="submission" date="2021-05" db="EMBL/GenBank/DDBJ databases">
        <authorList>
            <person name="Alioto T."/>
            <person name="Alioto T."/>
            <person name="Gomez Garrido J."/>
        </authorList>
    </citation>
    <scope>NUCLEOTIDE SEQUENCE</scope>
</reference>
<evidence type="ECO:0000313" key="4">
    <source>
        <dbReference type="EMBL" id="CAG6630078.1"/>
    </source>
</evidence>
<dbReference type="Gene3D" id="1.10.10.650">
    <property type="entry name" value="RuvA domain 2-like"/>
    <property type="match status" value="1"/>
</dbReference>